<dbReference type="OrthoDB" id="1013073at2"/>
<feature type="domain" description="Response regulatory" evidence="4">
    <location>
        <begin position="5"/>
        <end position="120"/>
    </location>
</feature>
<evidence type="ECO:0000313" key="6">
    <source>
        <dbReference type="Proteomes" id="UP000321721"/>
    </source>
</evidence>
<dbReference type="Proteomes" id="UP000321721">
    <property type="component" value="Unassembled WGS sequence"/>
</dbReference>
<dbReference type="InterPro" id="IPR001789">
    <property type="entry name" value="Sig_transdc_resp-reg_receiver"/>
</dbReference>
<dbReference type="RefSeq" id="WP_147098332.1">
    <property type="nucleotide sequence ID" value="NZ_VOOS01000001.1"/>
</dbReference>
<keyword evidence="2" id="KW-0902">Two-component regulatory system</keyword>
<keyword evidence="1 3" id="KW-0597">Phosphoprotein</keyword>
<keyword evidence="6" id="KW-1185">Reference proteome</keyword>
<dbReference type="CDD" id="cd00156">
    <property type="entry name" value="REC"/>
    <property type="match status" value="1"/>
</dbReference>
<organism evidence="5 6">
    <name type="scientific">Vicingus serpentipes</name>
    <dbReference type="NCBI Taxonomy" id="1926625"/>
    <lineage>
        <taxon>Bacteria</taxon>
        <taxon>Pseudomonadati</taxon>
        <taxon>Bacteroidota</taxon>
        <taxon>Flavobacteriia</taxon>
        <taxon>Flavobacteriales</taxon>
        <taxon>Vicingaceae</taxon>
        <taxon>Vicingus</taxon>
    </lineage>
</organism>
<dbReference type="SUPFAM" id="SSF52172">
    <property type="entry name" value="CheY-like"/>
    <property type="match status" value="1"/>
</dbReference>
<dbReference type="AlphaFoldDB" id="A0A5C6RXX1"/>
<dbReference type="PROSITE" id="PS50110">
    <property type="entry name" value="RESPONSE_REGULATORY"/>
    <property type="match status" value="1"/>
</dbReference>
<proteinExistence type="predicted"/>
<protein>
    <submittedName>
        <fullName evidence="5">Response regulator</fullName>
    </submittedName>
</protein>
<dbReference type="InterPro" id="IPR050595">
    <property type="entry name" value="Bact_response_regulator"/>
</dbReference>
<evidence type="ECO:0000256" key="3">
    <source>
        <dbReference type="PROSITE-ProRule" id="PRU00169"/>
    </source>
</evidence>
<sequence length="132" mass="15090">MKKPKICIVEDDLFYANILKNEILKNNLGKVESFNSGESFLENMNINTDIVLLDYNLGSMFGMEILKKIKLINSEAKVIMISGHNNESSVVVRSFKNGAYAYLEKDKSTLKNLKTLIDISYSKEKDNLRYLI</sequence>
<dbReference type="GO" id="GO:0000160">
    <property type="term" value="P:phosphorelay signal transduction system"/>
    <property type="evidence" value="ECO:0007669"/>
    <property type="project" value="UniProtKB-KW"/>
</dbReference>
<gene>
    <name evidence="5" type="ORF">FRY74_02645</name>
</gene>
<evidence type="ECO:0000313" key="5">
    <source>
        <dbReference type="EMBL" id="TXB67101.1"/>
    </source>
</evidence>
<dbReference type="InterPro" id="IPR011006">
    <property type="entry name" value="CheY-like_superfamily"/>
</dbReference>
<feature type="modified residue" description="4-aspartylphosphate" evidence="3">
    <location>
        <position position="54"/>
    </location>
</feature>
<evidence type="ECO:0000256" key="2">
    <source>
        <dbReference type="ARBA" id="ARBA00023012"/>
    </source>
</evidence>
<dbReference type="EMBL" id="VOOS01000001">
    <property type="protein sequence ID" value="TXB67101.1"/>
    <property type="molecule type" value="Genomic_DNA"/>
</dbReference>
<dbReference type="SMART" id="SM00448">
    <property type="entry name" value="REC"/>
    <property type="match status" value="1"/>
</dbReference>
<dbReference type="Pfam" id="PF00072">
    <property type="entry name" value="Response_reg"/>
    <property type="match status" value="1"/>
</dbReference>
<comment type="caution">
    <text evidence="5">The sequence shown here is derived from an EMBL/GenBank/DDBJ whole genome shotgun (WGS) entry which is preliminary data.</text>
</comment>
<evidence type="ECO:0000256" key="1">
    <source>
        <dbReference type="ARBA" id="ARBA00022553"/>
    </source>
</evidence>
<evidence type="ECO:0000259" key="4">
    <source>
        <dbReference type="PROSITE" id="PS50110"/>
    </source>
</evidence>
<dbReference type="PANTHER" id="PTHR44591:SF14">
    <property type="entry name" value="PROTEIN PILG"/>
    <property type="match status" value="1"/>
</dbReference>
<dbReference type="PANTHER" id="PTHR44591">
    <property type="entry name" value="STRESS RESPONSE REGULATOR PROTEIN 1"/>
    <property type="match status" value="1"/>
</dbReference>
<accession>A0A5C6RXX1</accession>
<dbReference type="Gene3D" id="3.40.50.2300">
    <property type="match status" value="1"/>
</dbReference>
<name>A0A5C6RXX1_9FLAO</name>
<reference evidence="5 6" key="1">
    <citation type="submission" date="2019-08" db="EMBL/GenBank/DDBJ databases">
        <title>Genome of Vicingus serpentipes NCIMB 15042.</title>
        <authorList>
            <person name="Bowman J.P."/>
        </authorList>
    </citation>
    <scope>NUCLEOTIDE SEQUENCE [LARGE SCALE GENOMIC DNA]</scope>
    <source>
        <strain evidence="5 6">NCIMB 15042</strain>
    </source>
</reference>